<keyword evidence="3" id="KW-1185">Reference proteome</keyword>
<evidence type="ECO:0000313" key="3">
    <source>
        <dbReference type="Proteomes" id="UP000297299"/>
    </source>
</evidence>
<organism evidence="2 3">
    <name type="scientific">Botryotinia calthae</name>
    <dbReference type="NCBI Taxonomy" id="38488"/>
    <lineage>
        <taxon>Eukaryota</taxon>
        <taxon>Fungi</taxon>
        <taxon>Dikarya</taxon>
        <taxon>Ascomycota</taxon>
        <taxon>Pezizomycotina</taxon>
        <taxon>Leotiomycetes</taxon>
        <taxon>Helotiales</taxon>
        <taxon>Sclerotiniaceae</taxon>
        <taxon>Botryotinia</taxon>
    </lineage>
</organism>
<sequence>MAYLNTGSRSRRQGVATHNHRHEIIDVKDLIRKGGEVPHPGTNDPFTLTRFLERTINVSSGALDTALGRKRTALDWLHDRSAFPDSYTFPHYYGCLQPHPPAGGHHRATEVDLTWLFSIFNAIFFMSALPSNTRVSRQNSSIFDLGNRIYLPERRDPISPTSVGSAFVANVSANFVKRVDLQFLPPMIKVSSSHLNHSGVEQPVPWEDQVGSLLGSTIDLFIQYYNCRKDRCRSDKFTHGKMHRGEAWQIIAYRFEKSTTMRSAERALGSPIKLRRKEDYERELSHWDIGELNKLENLLLHRTIETWGWAPDSQLTYVKAAQEKLNATARDEESWAMNELDLLLARHESRAMDEPIRSRSEITEPRFEGKVSPSGVGGYRLEGISEEREPRSRAAPSRSRGPEIRTETRESRYGVPTNINSTHQAATPSTATDEFKQITTYQIPQKRAMPCKHQQYTATRLSGPFVFVRLYKYDTSDLTQAIHDSLNTSGEEFKTIPQIFGFDILRLNGYFFKNNLLQDTKIVRGNDNDLGLIPKLSLPFKTASSLGTFAATTRITQDLTRKIDRTMSPRIILPSRVTIFTNSSPGDDVSALLEAMIDLYLQRYSCRKHSCLNNITSCGKAYRGQAWQNTANILEKSEMMRDMQILIDSQVRLRRYEEFVGGLSYWNKPRFLVSRDLIRELGLVAWRIEAFVYAAEKERRKRVAPGV</sequence>
<feature type="compositionally biased region" description="Basic and acidic residues" evidence="1">
    <location>
        <begin position="383"/>
        <end position="392"/>
    </location>
</feature>
<feature type="compositionally biased region" description="Basic and acidic residues" evidence="1">
    <location>
        <begin position="400"/>
        <end position="412"/>
    </location>
</feature>
<comment type="caution">
    <text evidence="2">The sequence shown here is derived from an EMBL/GenBank/DDBJ whole genome shotgun (WGS) entry which is preliminary data.</text>
</comment>
<dbReference type="OrthoDB" id="3556241at2759"/>
<evidence type="ECO:0000256" key="1">
    <source>
        <dbReference type="SAM" id="MobiDB-lite"/>
    </source>
</evidence>
<name>A0A4Y8DA64_9HELO</name>
<reference evidence="2 3" key="1">
    <citation type="submission" date="2017-11" db="EMBL/GenBank/DDBJ databases">
        <title>Comparative genomics of Botrytis spp.</title>
        <authorList>
            <person name="Valero-Jimenez C.A."/>
            <person name="Tapia P."/>
            <person name="Veloso J."/>
            <person name="Silva-Moreno E."/>
            <person name="Staats M."/>
            <person name="Valdes J.H."/>
            <person name="Van Kan J.A.L."/>
        </authorList>
    </citation>
    <scope>NUCLEOTIDE SEQUENCE [LARGE SCALE GENOMIC DNA]</scope>
    <source>
        <strain evidence="2 3">MUCL2830</strain>
    </source>
</reference>
<dbReference type="Proteomes" id="UP000297299">
    <property type="component" value="Unassembled WGS sequence"/>
</dbReference>
<gene>
    <name evidence="2" type="ORF">BOTCAL_0082g00030</name>
</gene>
<evidence type="ECO:0000313" key="2">
    <source>
        <dbReference type="EMBL" id="TEY73152.1"/>
    </source>
</evidence>
<proteinExistence type="predicted"/>
<dbReference type="AlphaFoldDB" id="A0A4Y8DA64"/>
<accession>A0A4Y8DA64</accession>
<protein>
    <submittedName>
        <fullName evidence="2">Uncharacterized protein</fullName>
    </submittedName>
</protein>
<feature type="compositionally biased region" description="Polar residues" evidence="1">
    <location>
        <begin position="417"/>
        <end position="431"/>
    </location>
</feature>
<feature type="region of interest" description="Disordered" evidence="1">
    <location>
        <begin position="363"/>
        <end position="431"/>
    </location>
</feature>
<dbReference type="EMBL" id="PHWZ01000082">
    <property type="protein sequence ID" value="TEY73152.1"/>
    <property type="molecule type" value="Genomic_DNA"/>
</dbReference>